<keyword evidence="2" id="KW-1185">Reference proteome</keyword>
<organism evidence="1 2">
    <name type="scientific">Araneus ventricosus</name>
    <name type="common">Orbweaver spider</name>
    <name type="synonym">Epeira ventricosa</name>
    <dbReference type="NCBI Taxonomy" id="182803"/>
    <lineage>
        <taxon>Eukaryota</taxon>
        <taxon>Metazoa</taxon>
        <taxon>Ecdysozoa</taxon>
        <taxon>Arthropoda</taxon>
        <taxon>Chelicerata</taxon>
        <taxon>Arachnida</taxon>
        <taxon>Araneae</taxon>
        <taxon>Araneomorphae</taxon>
        <taxon>Entelegynae</taxon>
        <taxon>Araneoidea</taxon>
        <taxon>Araneidae</taxon>
        <taxon>Araneus</taxon>
    </lineage>
</organism>
<dbReference type="EMBL" id="BGPR01038765">
    <property type="protein sequence ID" value="GBO14649.1"/>
    <property type="molecule type" value="Genomic_DNA"/>
</dbReference>
<gene>
    <name evidence="1" type="ORF">AVEN_49233_1</name>
</gene>
<sequence>MRCRNFHSNEMRHAVNFKISPSGFYDRSRKQTSGEIGSLVFQWGNEVPSVRWALKSGWLHSNSEQIFGVKFGTPSEAVDVKSMFDAS</sequence>
<dbReference type="Proteomes" id="UP000499080">
    <property type="component" value="Unassembled WGS sequence"/>
</dbReference>
<accession>A0A4Y2UNM6</accession>
<protein>
    <submittedName>
        <fullName evidence="1">Uncharacterized protein</fullName>
    </submittedName>
</protein>
<name>A0A4Y2UNM6_ARAVE</name>
<reference evidence="1 2" key="1">
    <citation type="journal article" date="2019" name="Sci. Rep.">
        <title>Orb-weaving spider Araneus ventricosus genome elucidates the spidroin gene catalogue.</title>
        <authorList>
            <person name="Kono N."/>
            <person name="Nakamura H."/>
            <person name="Ohtoshi R."/>
            <person name="Moran D.A.P."/>
            <person name="Shinohara A."/>
            <person name="Yoshida Y."/>
            <person name="Fujiwara M."/>
            <person name="Mori M."/>
            <person name="Tomita M."/>
            <person name="Arakawa K."/>
        </authorList>
    </citation>
    <scope>NUCLEOTIDE SEQUENCE [LARGE SCALE GENOMIC DNA]</scope>
</reference>
<comment type="caution">
    <text evidence="1">The sequence shown here is derived from an EMBL/GenBank/DDBJ whole genome shotgun (WGS) entry which is preliminary data.</text>
</comment>
<proteinExistence type="predicted"/>
<evidence type="ECO:0000313" key="1">
    <source>
        <dbReference type="EMBL" id="GBO14649.1"/>
    </source>
</evidence>
<evidence type="ECO:0000313" key="2">
    <source>
        <dbReference type="Proteomes" id="UP000499080"/>
    </source>
</evidence>
<dbReference type="AlphaFoldDB" id="A0A4Y2UNM6"/>